<dbReference type="GO" id="GO:0008270">
    <property type="term" value="F:zinc ion binding"/>
    <property type="evidence" value="ECO:0007669"/>
    <property type="project" value="UniProtKB-KW"/>
</dbReference>
<dbReference type="EMBL" id="AAKN02014960">
    <property type="status" value="NOT_ANNOTATED_CDS"/>
    <property type="molecule type" value="Genomic_DNA"/>
</dbReference>
<evidence type="ECO:0000256" key="2">
    <source>
        <dbReference type="ARBA" id="ARBA00022771"/>
    </source>
</evidence>
<dbReference type="Bgee" id="ENSCPOG00000023851">
    <property type="expression patterns" value="Expressed in ovary"/>
</dbReference>
<dbReference type="PANTHER" id="PTHR21402:SF6">
    <property type="entry name" value="GAMETOCYTE SPECIFIC FACTOR 2"/>
    <property type="match status" value="1"/>
</dbReference>
<dbReference type="PROSITE" id="PS51800">
    <property type="entry name" value="ZF_CHHC_U11_48K"/>
    <property type="match status" value="1"/>
</dbReference>
<keyword evidence="2 4" id="KW-0863">Zinc-finger</keyword>
<evidence type="ECO:0000313" key="6">
    <source>
        <dbReference type="Ensembl" id="ENSCPOP00000017043.2"/>
    </source>
</evidence>
<evidence type="ECO:0000256" key="4">
    <source>
        <dbReference type="PROSITE-ProRule" id="PRU01141"/>
    </source>
</evidence>
<reference evidence="6" key="3">
    <citation type="submission" date="2025-09" db="UniProtKB">
        <authorList>
            <consortium name="Ensembl"/>
        </authorList>
    </citation>
    <scope>IDENTIFICATION</scope>
    <source>
        <strain evidence="6">2N</strain>
    </source>
</reference>
<dbReference type="GeneTree" id="ENSGT00940000163816"/>
<dbReference type="HOGENOM" id="CLU_108762_1_0_1"/>
<protein>
    <recommendedName>
        <fullName evidence="5">CHHC U11-48K-type domain-containing protein</fullName>
    </recommendedName>
</protein>
<dbReference type="InterPro" id="IPR022776">
    <property type="entry name" value="TRM13/UPF0224_CHHC_Znf_dom"/>
</dbReference>
<dbReference type="InterPro" id="IPR036236">
    <property type="entry name" value="Znf_C2H2_sf"/>
</dbReference>
<keyword evidence="7" id="KW-1185">Reference proteome</keyword>
<reference evidence="7" key="1">
    <citation type="journal article" date="2011" name="Nature">
        <title>A high-resolution map of human evolutionary constraint using 29 mammals.</title>
        <authorList>
            <person name="Lindblad-Toh K."/>
            <person name="Garber M."/>
            <person name="Zuk O."/>
            <person name="Lin M.F."/>
            <person name="Parker B.J."/>
            <person name="Washietl S."/>
            <person name="Kheradpour P."/>
            <person name="Ernst J."/>
            <person name="Jordan G."/>
            <person name="Mauceli E."/>
            <person name="Ward L.D."/>
            <person name="Lowe C.B."/>
            <person name="Holloway A.K."/>
            <person name="Clamp M."/>
            <person name="Gnerre S."/>
            <person name="Alfoldi J."/>
            <person name="Beal K."/>
            <person name="Chang J."/>
            <person name="Clawson H."/>
            <person name="Cuff J."/>
            <person name="Di Palma F."/>
            <person name="Fitzgerald S."/>
            <person name="Flicek P."/>
            <person name="Guttman M."/>
            <person name="Hubisz M.J."/>
            <person name="Jaffe D.B."/>
            <person name="Jungreis I."/>
            <person name="Kent W.J."/>
            <person name="Kostka D."/>
            <person name="Lara M."/>
            <person name="Martins A.L."/>
            <person name="Massingham T."/>
            <person name="Moltke I."/>
            <person name="Raney B.J."/>
            <person name="Rasmussen M.D."/>
            <person name="Robinson J."/>
            <person name="Stark A."/>
            <person name="Vilella A.J."/>
            <person name="Wen J."/>
            <person name="Xie X."/>
            <person name="Zody M.C."/>
            <person name="Baldwin J."/>
            <person name="Bloom T."/>
            <person name="Chin C.W."/>
            <person name="Heiman D."/>
            <person name="Nicol R."/>
            <person name="Nusbaum C."/>
            <person name="Young S."/>
            <person name="Wilkinson J."/>
            <person name="Worley K.C."/>
            <person name="Kovar C.L."/>
            <person name="Muzny D.M."/>
            <person name="Gibbs R.A."/>
            <person name="Cree A."/>
            <person name="Dihn H.H."/>
            <person name="Fowler G."/>
            <person name="Jhangiani S."/>
            <person name="Joshi V."/>
            <person name="Lee S."/>
            <person name="Lewis L.R."/>
            <person name="Nazareth L.V."/>
            <person name="Okwuonu G."/>
            <person name="Santibanez J."/>
            <person name="Warren W.C."/>
            <person name="Mardis E.R."/>
            <person name="Weinstock G.M."/>
            <person name="Wilson R.K."/>
            <person name="Delehaunty K."/>
            <person name="Dooling D."/>
            <person name="Fronik C."/>
            <person name="Fulton L."/>
            <person name="Fulton B."/>
            <person name="Graves T."/>
            <person name="Minx P."/>
            <person name="Sodergren E."/>
            <person name="Birney E."/>
            <person name="Margulies E.H."/>
            <person name="Herrero J."/>
            <person name="Green E.D."/>
            <person name="Haussler D."/>
            <person name="Siepel A."/>
            <person name="Goldman N."/>
            <person name="Pollard K.S."/>
            <person name="Pedersen J.S."/>
            <person name="Lander E.S."/>
            <person name="Kellis M."/>
        </authorList>
    </citation>
    <scope>NUCLEOTIDE SEQUENCE [LARGE SCALE GENOMIC DNA]</scope>
    <source>
        <strain evidence="7">2N</strain>
    </source>
</reference>
<keyword evidence="1" id="KW-0479">Metal-binding</keyword>
<dbReference type="InterPro" id="IPR051591">
    <property type="entry name" value="UPF0224_FAM112_RNA_Proc"/>
</dbReference>
<dbReference type="STRING" id="10141.ENSCPOP00000017043"/>
<dbReference type="Ensembl" id="ENSCPOT00000020072.2">
    <property type="protein sequence ID" value="ENSCPOP00000017043.2"/>
    <property type="gene ID" value="ENSCPOG00000023851.2"/>
</dbReference>
<dbReference type="Pfam" id="PF05253">
    <property type="entry name" value="zf-U11-48K"/>
    <property type="match status" value="2"/>
</dbReference>
<keyword evidence="3" id="KW-0862">Zinc</keyword>
<dbReference type="OMA" id="PKMLVCE"/>
<dbReference type="AlphaFoldDB" id="H0W252"/>
<reference evidence="6" key="2">
    <citation type="submission" date="2025-08" db="UniProtKB">
        <authorList>
            <consortium name="Ensembl"/>
        </authorList>
    </citation>
    <scope>IDENTIFICATION</scope>
    <source>
        <strain evidence="6">2N</strain>
    </source>
</reference>
<sequence>MEPEALKICPYIPTHKMPASRLQYHLVLCKKKNPNIAKKMANCKYNACHVVPIKRLKEHEANCVCRTAIDDEPINLPLFISTSLELNEKLSNGASQIADPIVWNVGNMHHSSPFILKTFTPKLLVCESDSRDLKKEAMADNNPSNIKGQKN</sequence>
<accession>H0W252</accession>
<evidence type="ECO:0000256" key="1">
    <source>
        <dbReference type="ARBA" id="ARBA00022723"/>
    </source>
</evidence>
<dbReference type="PANTHER" id="PTHR21402">
    <property type="entry name" value="GAMETOCYTE SPECIFIC FACTOR 1-RELATED"/>
    <property type="match status" value="1"/>
</dbReference>
<dbReference type="GO" id="GO:0044877">
    <property type="term" value="F:protein-containing complex binding"/>
    <property type="evidence" value="ECO:0007669"/>
    <property type="project" value="Ensembl"/>
</dbReference>
<evidence type="ECO:0000313" key="7">
    <source>
        <dbReference type="Proteomes" id="UP000005447"/>
    </source>
</evidence>
<dbReference type="Proteomes" id="UP000005447">
    <property type="component" value="Unassembled WGS sequence"/>
</dbReference>
<gene>
    <name evidence="6" type="primary">LOC101787806</name>
</gene>
<organism evidence="6 7">
    <name type="scientific">Cavia porcellus</name>
    <name type="common">Guinea pig</name>
    <dbReference type="NCBI Taxonomy" id="10141"/>
    <lineage>
        <taxon>Eukaryota</taxon>
        <taxon>Metazoa</taxon>
        <taxon>Chordata</taxon>
        <taxon>Craniata</taxon>
        <taxon>Vertebrata</taxon>
        <taxon>Euteleostomi</taxon>
        <taxon>Mammalia</taxon>
        <taxon>Eutheria</taxon>
        <taxon>Euarchontoglires</taxon>
        <taxon>Glires</taxon>
        <taxon>Rodentia</taxon>
        <taxon>Hystricomorpha</taxon>
        <taxon>Caviidae</taxon>
        <taxon>Cavia</taxon>
    </lineage>
</organism>
<evidence type="ECO:0000259" key="5">
    <source>
        <dbReference type="PROSITE" id="PS51800"/>
    </source>
</evidence>
<feature type="domain" description="CHHC U11-48K-type" evidence="5">
    <location>
        <begin position="6"/>
        <end position="33"/>
    </location>
</feature>
<dbReference type="InParanoid" id="H0W252"/>
<name>H0W252_CAVPO</name>
<proteinExistence type="predicted"/>
<dbReference type="VEuPathDB" id="HostDB:ENSCPOG00000023851"/>
<evidence type="ECO:0000256" key="3">
    <source>
        <dbReference type="ARBA" id="ARBA00022833"/>
    </source>
</evidence>
<dbReference type="SUPFAM" id="SSF57667">
    <property type="entry name" value="beta-beta-alpha zinc fingers"/>
    <property type="match status" value="1"/>
</dbReference>